<feature type="repeat" description="NHL" evidence="4">
    <location>
        <begin position="327"/>
        <end position="366"/>
    </location>
</feature>
<sequence length="642" mass="67724">MSILYIYEYVNNPALAIERKTIFERGKIPKYIWDLTTENRDIPAGSQCQPSTCGARAAPCSTNSDCECLALTSSSSGVCAASLLPCSSLTPCASDNVTCTVPCTVCAFSTHCNKPMCYPLALTDPQVCPPLNSSTPTPNPQTSTASSFTPSTVVNSSYSSAWTTNSQTFARISGGVANFYYQAIRVIVNTSGNYNITSSSNVDTYGYLYATAFYPSNISLNLIAQDDDSGGSLQFEFARFFNSSVVYILVATTYSGGVMAPFSIIVSGPSRVSLLYINTTSVTPMNSTTATIASTTQGTTPLQTPAVAMNSSCLVWNQNPIAVAGNGTAGNNTRSLNGPWDLSIDTNLNLYVSDGGNNRIIKFSSGNLVGIPLISRVGNGLSQVSNPSGSIMDANGNLYISDMFNYRIMKYANISSASQSIIGQVVAGGSFGFNYNQQWISWGVAVDALGNVFVSDYGNNRVMKWAPRSTNGTLVAGIGNGTAGNGTNQLSCPLGIYIDQSMALYIADACNGRIQKWLSGASTGTTVGGANGQLGFPTDVSVDNYGTIYAWSAGGLYRFYPGSTSGTIVISSYTVCFGFKFDSVGNVYIADYESNVISKYTVNSTSCGTRIASISAASSKVASMAVPNHRAIVEAAILKTRS</sequence>
<dbReference type="SUPFAM" id="SSF63829">
    <property type="entry name" value="Calcium-dependent phosphotriesterase"/>
    <property type="match status" value="1"/>
</dbReference>
<dbReference type="Pfam" id="PF01436">
    <property type="entry name" value="NHL"/>
    <property type="match status" value="2"/>
</dbReference>
<evidence type="ECO:0000313" key="5">
    <source>
        <dbReference type="EMBL" id="CAF3308153.1"/>
    </source>
</evidence>
<dbReference type="InterPro" id="IPR001258">
    <property type="entry name" value="NHL_repeat"/>
</dbReference>
<keyword evidence="2" id="KW-0677">Repeat</keyword>
<evidence type="ECO:0000313" key="6">
    <source>
        <dbReference type="Proteomes" id="UP000663833"/>
    </source>
</evidence>
<evidence type="ECO:0000256" key="1">
    <source>
        <dbReference type="ARBA" id="ARBA00022729"/>
    </source>
</evidence>
<evidence type="ECO:0000256" key="3">
    <source>
        <dbReference type="ARBA" id="ARBA00023180"/>
    </source>
</evidence>
<dbReference type="Gene3D" id="2.120.10.30">
    <property type="entry name" value="TolB, C-terminal domain"/>
    <property type="match status" value="1"/>
</dbReference>
<comment type="caution">
    <text evidence="5">The sequence shown here is derived from an EMBL/GenBank/DDBJ whole genome shotgun (WGS) entry which is preliminary data.</text>
</comment>
<reference evidence="5" key="1">
    <citation type="submission" date="2021-02" db="EMBL/GenBank/DDBJ databases">
        <authorList>
            <person name="Nowell W R."/>
        </authorList>
    </citation>
    <scope>NUCLEOTIDE SEQUENCE</scope>
</reference>
<organism evidence="5 6">
    <name type="scientific">Rotaria socialis</name>
    <dbReference type="NCBI Taxonomy" id="392032"/>
    <lineage>
        <taxon>Eukaryota</taxon>
        <taxon>Metazoa</taxon>
        <taxon>Spiralia</taxon>
        <taxon>Gnathifera</taxon>
        <taxon>Rotifera</taxon>
        <taxon>Eurotatoria</taxon>
        <taxon>Bdelloidea</taxon>
        <taxon>Philodinida</taxon>
        <taxon>Philodinidae</taxon>
        <taxon>Rotaria</taxon>
    </lineage>
</organism>
<keyword evidence="1" id="KW-0732">Signal</keyword>
<dbReference type="AlphaFoldDB" id="A0A817T3Q9"/>
<dbReference type="PANTHER" id="PTHR10680:SF14">
    <property type="entry name" value="PEPTIDYL-GLYCINE ALPHA-AMIDATING MONOOXYGENASE"/>
    <property type="match status" value="1"/>
</dbReference>
<evidence type="ECO:0000256" key="4">
    <source>
        <dbReference type="PROSITE-ProRule" id="PRU00504"/>
    </source>
</evidence>
<dbReference type="InterPro" id="IPR011042">
    <property type="entry name" value="6-blade_b-propeller_TolB-like"/>
</dbReference>
<evidence type="ECO:0000256" key="2">
    <source>
        <dbReference type="ARBA" id="ARBA00022737"/>
    </source>
</evidence>
<proteinExistence type="predicted"/>
<protein>
    <recommendedName>
        <fullName evidence="7">NHL repeat containing protein</fullName>
    </recommendedName>
</protein>
<dbReference type="EMBL" id="CAJNYD010000954">
    <property type="protein sequence ID" value="CAF3308153.1"/>
    <property type="molecule type" value="Genomic_DNA"/>
</dbReference>
<dbReference type="Proteomes" id="UP000663833">
    <property type="component" value="Unassembled WGS sequence"/>
</dbReference>
<name>A0A817T3Q9_9BILA</name>
<dbReference type="Gene3D" id="2.40.10.500">
    <property type="match status" value="2"/>
</dbReference>
<dbReference type="PROSITE" id="PS51125">
    <property type="entry name" value="NHL"/>
    <property type="match status" value="2"/>
</dbReference>
<dbReference type="SUPFAM" id="SSF101898">
    <property type="entry name" value="NHL repeat"/>
    <property type="match status" value="1"/>
</dbReference>
<accession>A0A817T3Q9</accession>
<keyword evidence="3" id="KW-0325">Glycoprotein</keyword>
<dbReference type="CDD" id="cd05819">
    <property type="entry name" value="NHL"/>
    <property type="match status" value="1"/>
</dbReference>
<gene>
    <name evidence="5" type="ORF">LUA448_LOCUS8726</name>
</gene>
<feature type="repeat" description="NHL" evidence="4">
    <location>
        <begin position="442"/>
        <end position="468"/>
    </location>
</feature>
<evidence type="ECO:0008006" key="7">
    <source>
        <dbReference type="Google" id="ProtNLM"/>
    </source>
</evidence>
<dbReference type="PANTHER" id="PTHR10680">
    <property type="entry name" value="PEPTIDYL-GLYCINE ALPHA-AMIDATING MONOOXYGENASE"/>
    <property type="match status" value="1"/>
</dbReference>